<feature type="transmembrane region" description="Helical" evidence="7">
    <location>
        <begin position="475"/>
        <end position="502"/>
    </location>
</feature>
<feature type="transmembrane region" description="Helical" evidence="7">
    <location>
        <begin position="348"/>
        <end position="374"/>
    </location>
</feature>
<dbReference type="InterPro" id="IPR036249">
    <property type="entry name" value="Thioredoxin-like_sf"/>
</dbReference>
<evidence type="ECO:0000256" key="3">
    <source>
        <dbReference type="ARBA" id="ARBA00022692"/>
    </source>
</evidence>
<feature type="transmembrane region" description="Helical" evidence="7">
    <location>
        <begin position="395"/>
        <end position="413"/>
    </location>
</feature>
<dbReference type="SUPFAM" id="SSF52833">
    <property type="entry name" value="Thioredoxin-like"/>
    <property type="match status" value="1"/>
</dbReference>
<evidence type="ECO:0000259" key="9">
    <source>
        <dbReference type="PROSITE" id="PS51352"/>
    </source>
</evidence>
<evidence type="ECO:0000256" key="8">
    <source>
        <dbReference type="SAM" id="SignalP"/>
    </source>
</evidence>
<protein>
    <submittedName>
        <fullName evidence="10">Thioredoxin family protein</fullName>
    </submittedName>
</protein>
<dbReference type="InterPro" id="IPR013766">
    <property type="entry name" value="Thioredoxin_domain"/>
</dbReference>
<evidence type="ECO:0000313" key="11">
    <source>
        <dbReference type="Proteomes" id="UP001302274"/>
    </source>
</evidence>
<dbReference type="PANTHER" id="PTHR32234">
    <property type="entry name" value="THIOL:DISULFIDE INTERCHANGE PROTEIN DSBD"/>
    <property type="match status" value="1"/>
</dbReference>
<keyword evidence="3 7" id="KW-0812">Transmembrane</keyword>
<dbReference type="Proteomes" id="UP001302274">
    <property type="component" value="Unassembled WGS sequence"/>
</dbReference>
<comment type="caution">
    <text evidence="10">The sequence shown here is derived from an EMBL/GenBank/DDBJ whole genome shotgun (WGS) entry which is preliminary data.</text>
</comment>
<keyword evidence="6 7" id="KW-0472">Membrane</keyword>
<name>A0ABU5VXH8_9BACT</name>
<dbReference type="EMBL" id="JAYGJQ010000002">
    <property type="protein sequence ID" value="MEA9357768.1"/>
    <property type="molecule type" value="Genomic_DNA"/>
</dbReference>
<feature type="transmembrane region" description="Helical" evidence="7">
    <location>
        <begin position="433"/>
        <end position="454"/>
    </location>
</feature>
<sequence length="747" mass="83197">MTHPFLGRSYTMRSFILMILSLSFFTAFAADESVPAKPVKFGIQTFKAGNDEFIALNFENFPHWHTYWKNPGDAGLAVKNVFTVDAKEVKFDEMEWPAPNRFIEPGDLWAYGYEGTYSFFYKLKKADFNKLNGKTIELKSTWLVCKHICVPGQMITTFKLAPGKITTTTPDLMPEYEATVLSERFEALPRVMPIPAYLDLRLAKGKAPNTLVLNYKVAKTTDMSFLKDNNLLYAFPQIPFDVKHEKVTAGTNELTGVTEISWDGEYQTPPQDLPKDGKFKKPYTLRFLFNDPIERKTIVIEKKFSGFDLTEVAVAAAATTEAPPADMGGTPIGPTETKTIVATSTNSIVYYLALAFVGGLILNIMPCVLPVISIKLFGLVKYKNESHKTILRHNFFYTMGILFTFITLATVVLSLKSIGSQVGWGFQLQSPNFIAVMVTGLFIFALNMFGLFEFRTPGGSKLGNVSTSESFGGDFLSGVLATVLSTPCSAPFLGTALTFAFTSSTMEIYLIFIMIGLGLAFPFILTAVYPKLVAFLPKPGNWMNTVKKVLGVTLLLTMIWLLDVYNALVDGSSHLIKLGTILVFIFVGFLLSKKKEKWIGAASFLIALGVFINITTTTIVASADEQTAMIRDKQSKGLDWQPWSEAKMNDHKTNQQVVFIDFTAKWCFTCKVNEKLVLDTQAFKDLVQEKDLKLLLGDWTKRDEVIGSFLRANGLVGVPAYFIQKKDGTLVNLGETVTIARIKEYLN</sequence>
<proteinExistence type="predicted"/>
<feature type="domain" description="Thioredoxin" evidence="9">
    <location>
        <begin position="617"/>
        <end position="747"/>
    </location>
</feature>
<dbReference type="Pfam" id="PF11412">
    <property type="entry name" value="DsbD_N"/>
    <property type="match status" value="1"/>
</dbReference>
<reference evidence="10 11" key="1">
    <citation type="submission" date="2023-11" db="EMBL/GenBank/DDBJ databases">
        <title>A Novel Polar Bacteriovorax (B. antarcticus) Isolated from the Biocrust in Antarctica.</title>
        <authorList>
            <person name="Mun W."/>
            <person name="Choi S.Y."/>
            <person name="Mitchell R.J."/>
        </authorList>
    </citation>
    <scope>NUCLEOTIDE SEQUENCE [LARGE SCALE GENOMIC DNA]</scope>
    <source>
        <strain evidence="10 11">PP10</strain>
    </source>
</reference>
<dbReference type="InterPro" id="IPR028250">
    <property type="entry name" value="DsbDN"/>
</dbReference>
<dbReference type="Pfam" id="PF02683">
    <property type="entry name" value="DsbD_TM"/>
    <property type="match status" value="1"/>
</dbReference>
<accession>A0ABU5VXH8</accession>
<dbReference type="Gene3D" id="3.40.30.10">
    <property type="entry name" value="Glutaredoxin"/>
    <property type="match status" value="1"/>
</dbReference>
<keyword evidence="4" id="KW-0201">Cytochrome c-type biogenesis</keyword>
<dbReference type="InterPro" id="IPR003834">
    <property type="entry name" value="Cyt_c_assmbl_TM_dom"/>
</dbReference>
<evidence type="ECO:0000256" key="4">
    <source>
        <dbReference type="ARBA" id="ARBA00022748"/>
    </source>
</evidence>
<feature type="chain" id="PRO_5046708614" evidence="8">
    <location>
        <begin position="30"/>
        <end position="747"/>
    </location>
</feature>
<dbReference type="PROSITE" id="PS51352">
    <property type="entry name" value="THIOREDOXIN_2"/>
    <property type="match status" value="1"/>
</dbReference>
<comment type="subcellular location">
    <subcellularLocation>
        <location evidence="1">Cell membrane</location>
        <topology evidence="1">Multi-pass membrane protein</topology>
    </subcellularLocation>
</comment>
<organism evidence="10 11">
    <name type="scientific">Bacteriovorax antarcticus</name>
    <dbReference type="NCBI Taxonomy" id="3088717"/>
    <lineage>
        <taxon>Bacteria</taxon>
        <taxon>Pseudomonadati</taxon>
        <taxon>Bdellovibrionota</taxon>
        <taxon>Bacteriovoracia</taxon>
        <taxon>Bacteriovoracales</taxon>
        <taxon>Bacteriovoracaceae</taxon>
        <taxon>Bacteriovorax</taxon>
    </lineage>
</organism>
<keyword evidence="2" id="KW-1003">Cell membrane</keyword>
<feature type="transmembrane region" description="Helical" evidence="7">
    <location>
        <begin position="598"/>
        <end position="621"/>
    </location>
</feature>
<evidence type="ECO:0000256" key="1">
    <source>
        <dbReference type="ARBA" id="ARBA00004651"/>
    </source>
</evidence>
<dbReference type="PANTHER" id="PTHR32234:SF3">
    <property type="entry name" value="SUPPRESSION OF COPPER SENSITIVITY PROTEIN"/>
    <property type="match status" value="1"/>
</dbReference>
<evidence type="ECO:0000256" key="2">
    <source>
        <dbReference type="ARBA" id="ARBA00022475"/>
    </source>
</evidence>
<feature type="transmembrane region" description="Helical" evidence="7">
    <location>
        <begin position="549"/>
        <end position="568"/>
    </location>
</feature>
<evidence type="ECO:0000256" key="7">
    <source>
        <dbReference type="SAM" id="Phobius"/>
    </source>
</evidence>
<gene>
    <name evidence="10" type="ORF">SHI21_16170</name>
</gene>
<keyword evidence="5 7" id="KW-1133">Transmembrane helix</keyword>
<evidence type="ECO:0000256" key="6">
    <source>
        <dbReference type="ARBA" id="ARBA00023136"/>
    </source>
</evidence>
<feature type="signal peptide" evidence="8">
    <location>
        <begin position="1"/>
        <end position="29"/>
    </location>
</feature>
<feature type="transmembrane region" description="Helical" evidence="7">
    <location>
        <begin position="508"/>
        <end position="529"/>
    </location>
</feature>
<feature type="transmembrane region" description="Helical" evidence="7">
    <location>
        <begin position="574"/>
        <end position="591"/>
    </location>
</feature>
<keyword evidence="8" id="KW-0732">Signal</keyword>
<dbReference type="Pfam" id="PF13899">
    <property type="entry name" value="Thioredoxin_7"/>
    <property type="match status" value="1"/>
</dbReference>
<keyword evidence="11" id="KW-1185">Reference proteome</keyword>
<evidence type="ECO:0000256" key="5">
    <source>
        <dbReference type="ARBA" id="ARBA00022989"/>
    </source>
</evidence>
<dbReference type="RefSeq" id="WP_323577920.1">
    <property type="nucleotide sequence ID" value="NZ_JAYGJQ010000002.1"/>
</dbReference>
<evidence type="ECO:0000313" key="10">
    <source>
        <dbReference type="EMBL" id="MEA9357768.1"/>
    </source>
</evidence>